<comment type="caution">
    <text evidence="10">The sequence shown here is derived from an EMBL/GenBank/DDBJ whole genome shotgun (WGS) entry which is preliminary data.</text>
</comment>
<reference evidence="10" key="1">
    <citation type="submission" date="2021-07" db="EMBL/GenBank/DDBJ databases">
        <title>Neiella marina sp. nov., isolated from the intestinal content of sea cucumber Apostichopus japonicus.</title>
        <authorList>
            <person name="Bai X."/>
        </authorList>
    </citation>
    <scope>NUCLEOTIDE SEQUENCE</scope>
    <source>
        <strain evidence="10">126</strain>
    </source>
</reference>
<sequence>MVARIRTLSSSQWILLGLLFGLIVGLFFGEKVGWMEVVGEAVIMLMQMTIIPYILVSLIGGFGSLTREHAKLLASKAGLVLLMLWGIALLTIFAMSLAFPAMEKASFFSKSIFAAPVEPDLLNIYIPANPFKSLADGSIPAVVLFAIALGVAFIRTEDKTDVLNLLKVTGKGLNIVTSYALKTMPVGVFAITASAAGTMTVSELNNLQVFLLGFIAVGLLLAYIVLPALISRLTPFPWRDVEQVSRDALVTAFVTANVLIVLPVLEKGCKELFRKHQLEKQQTEQMVDVLIPIAFSFPNAGKLMVILFVVFAGWFVGKPIDVIDMPQLGVTGLLSLFGAVNVAVPFLLDLMQLPADMYPLFLVGTVVTSRMMSIVAVMHLLAFVLLSLALIQGQWRPVGQGLLRFAGIAAVGAALFIVPLRGLSHWLLNLEQTTNPLVEMKRVGRVPEQVYASVPKSYEGGQYSLTNVANIKKRGVLRVGYLPGKVPFSYFNRSGELVGIDINIARHLAYDLGVDVEFIPYQGDRLKVPLAQGYFDIAVSGIEMDSESINQMRFSPPILTLNLALVVKDHDRHAYGKLAEKARMGDATVAVAQHKRMLRRMRDDHPKVNFVEIEHERDFFTGKFKADALLISAEEGYAWTLFFPSYNVVIPKDKTQYPVGFAVARQNEDLHQYLNSWVQIQRVNGYFDRQYDFWILGEGAKTKTPRWSIWRDVLGWDDDSSMAPQSEPNTPELASPVN</sequence>
<evidence type="ECO:0000256" key="2">
    <source>
        <dbReference type="ARBA" id="ARBA00010333"/>
    </source>
</evidence>
<accession>A0ABS7ECY2</accession>
<proteinExistence type="inferred from homology"/>
<feature type="transmembrane region" description="Helical" evidence="8">
    <location>
        <begin position="248"/>
        <end position="265"/>
    </location>
</feature>
<dbReference type="Proteomes" id="UP001166251">
    <property type="component" value="Unassembled WGS sequence"/>
</dbReference>
<dbReference type="SUPFAM" id="SSF53850">
    <property type="entry name" value="Periplasmic binding protein-like II"/>
    <property type="match status" value="1"/>
</dbReference>
<evidence type="ECO:0000256" key="7">
    <source>
        <dbReference type="ARBA" id="ARBA00023136"/>
    </source>
</evidence>
<organism evidence="10 11">
    <name type="scientific">Neiella holothuriorum</name>
    <dbReference type="NCBI Taxonomy" id="2870530"/>
    <lineage>
        <taxon>Bacteria</taxon>
        <taxon>Pseudomonadati</taxon>
        <taxon>Pseudomonadota</taxon>
        <taxon>Gammaproteobacteria</taxon>
        <taxon>Alteromonadales</taxon>
        <taxon>Echinimonadaceae</taxon>
        <taxon>Neiella</taxon>
    </lineage>
</organism>
<feature type="transmembrane region" description="Helical" evidence="8">
    <location>
        <begin position="209"/>
        <end position="228"/>
    </location>
</feature>
<dbReference type="SMART" id="SM00062">
    <property type="entry name" value="PBPb"/>
    <property type="match status" value="1"/>
</dbReference>
<protein>
    <submittedName>
        <fullName evidence="10">Cation:dicarboxylase symporter family transporter</fullName>
    </submittedName>
</protein>
<dbReference type="Gene3D" id="1.10.3860.10">
    <property type="entry name" value="Sodium:dicarboxylate symporter"/>
    <property type="match status" value="1"/>
</dbReference>
<evidence type="ECO:0000313" key="11">
    <source>
        <dbReference type="Proteomes" id="UP001166251"/>
    </source>
</evidence>
<dbReference type="PANTHER" id="PTHR35936">
    <property type="entry name" value="MEMBRANE-BOUND LYTIC MUREIN TRANSGLYCOSYLASE F"/>
    <property type="match status" value="1"/>
</dbReference>
<feature type="domain" description="Solute-binding protein family 3/N-terminal" evidence="9">
    <location>
        <begin position="476"/>
        <end position="698"/>
    </location>
</feature>
<dbReference type="InterPro" id="IPR036458">
    <property type="entry name" value="Na:dicarbo_symporter_sf"/>
</dbReference>
<feature type="transmembrane region" description="Helical" evidence="8">
    <location>
        <begin position="12"/>
        <end position="29"/>
    </location>
</feature>
<evidence type="ECO:0000256" key="8">
    <source>
        <dbReference type="SAM" id="Phobius"/>
    </source>
</evidence>
<evidence type="ECO:0000256" key="6">
    <source>
        <dbReference type="ARBA" id="ARBA00022989"/>
    </source>
</evidence>
<evidence type="ECO:0000259" key="9">
    <source>
        <dbReference type="SMART" id="SM00062"/>
    </source>
</evidence>
<dbReference type="CDD" id="cd13530">
    <property type="entry name" value="PBP2_peptides_like"/>
    <property type="match status" value="1"/>
</dbReference>
<dbReference type="InterPro" id="IPR001991">
    <property type="entry name" value="Na-dicarboxylate_symporter"/>
</dbReference>
<dbReference type="RefSeq" id="WP_220102745.1">
    <property type="nucleotide sequence ID" value="NZ_JAHZSS010000002.1"/>
</dbReference>
<dbReference type="Pfam" id="PF00497">
    <property type="entry name" value="SBP_bac_3"/>
    <property type="match status" value="1"/>
</dbReference>
<dbReference type="Pfam" id="PF00375">
    <property type="entry name" value="SDF"/>
    <property type="match status" value="1"/>
</dbReference>
<dbReference type="PANTHER" id="PTHR35936:SF19">
    <property type="entry name" value="AMINO-ACID-BINDING PROTEIN YXEM-RELATED"/>
    <property type="match status" value="1"/>
</dbReference>
<dbReference type="InterPro" id="IPR001638">
    <property type="entry name" value="Solute-binding_3/MltF_N"/>
</dbReference>
<comment type="similarity">
    <text evidence="2">Belongs to the bacterial solute-binding protein 3 family.</text>
</comment>
<name>A0ABS7ECY2_9GAMM</name>
<dbReference type="SUPFAM" id="SSF118215">
    <property type="entry name" value="Proton glutamate symport protein"/>
    <property type="match status" value="1"/>
</dbReference>
<keyword evidence="4 8" id="KW-0812">Transmembrane</keyword>
<feature type="transmembrane region" description="Helical" evidence="8">
    <location>
        <begin position="77"/>
        <end position="99"/>
    </location>
</feature>
<comment type="subcellular location">
    <subcellularLocation>
        <location evidence="1">Membrane</location>
        <topology evidence="1">Multi-pass membrane protein</topology>
    </subcellularLocation>
</comment>
<keyword evidence="5" id="KW-0732">Signal</keyword>
<evidence type="ECO:0000256" key="1">
    <source>
        <dbReference type="ARBA" id="ARBA00004141"/>
    </source>
</evidence>
<feature type="transmembrane region" description="Helical" evidence="8">
    <location>
        <begin position="137"/>
        <end position="154"/>
    </location>
</feature>
<keyword evidence="11" id="KW-1185">Reference proteome</keyword>
<feature type="transmembrane region" description="Helical" evidence="8">
    <location>
        <begin position="402"/>
        <end position="420"/>
    </location>
</feature>
<feature type="transmembrane region" description="Helical" evidence="8">
    <location>
        <begin position="41"/>
        <end position="65"/>
    </location>
</feature>
<evidence type="ECO:0000313" key="10">
    <source>
        <dbReference type="EMBL" id="MBW8190079.1"/>
    </source>
</evidence>
<dbReference type="Gene3D" id="3.40.190.10">
    <property type="entry name" value="Periplasmic binding protein-like II"/>
    <property type="match status" value="2"/>
</dbReference>
<evidence type="ECO:0000256" key="4">
    <source>
        <dbReference type="ARBA" id="ARBA00022692"/>
    </source>
</evidence>
<evidence type="ECO:0000256" key="3">
    <source>
        <dbReference type="ARBA" id="ARBA00022448"/>
    </source>
</evidence>
<dbReference type="PRINTS" id="PR00173">
    <property type="entry name" value="EDTRNSPORT"/>
</dbReference>
<keyword evidence="7 8" id="KW-0472">Membrane</keyword>
<feature type="transmembrane region" description="Helical" evidence="8">
    <location>
        <begin position="328"/>
        <end position="348"/>
    </location>
</feature>
<feature type="transmembrane region" description="Helical" evidence="8">
    <location>
        <begin position="360"/>
        <end position="390"/>
    </location>
</feature>
<keyword evidence="6 8" id="KW-1133">Transmembrane helix</keyword>
<keyword evidence="3" id="KW-0813">Transport</keyword>
<dbReference type="EMBL" id="JAHZSS010000002">
    <property type="protein sequence ID" value="MBW8190079.1"/>
    <property type="molecule type" value="Genomic_DNA"/>
</dbReference>
<feature type="transmembrane region" description="Helical" evidence="8">
    <location>
        <begin position="286"/>
        <end position="316"/>
    </location>
</feature>
<evidence type="ECO:0000256" key="5">
    <source>
        <dbReference type="ARBA" id="ARBA00022729"/>
    </source>
</evidence>
<gene>
    <name evidence="10" type="ORF">K0504_03445</name>
</gene>